<sequence>MAGCQAYPPTTFQVCGRIKDKYNQTGGPSGFLLFPKSNELTNPGNTGKRSEFLGGNIYWSAATDAHPVAHEFLTKWGEKGYESGYLKYPTTDEVILSDGVNRRQEYQGGSIYWAAGIGSHTIQGAIKDKWIALGGFDGPLGFPTSDEKVAPDGIGRYNTFQHGAIYWKPATGAHGIVGQIYTAWANAGYEAGFYGYPTGETVIDENFPEGASQQFEHGMIYSYAWAVPVDGNGCTASDPVGCRMTTENSLAECRAKLVPDDAQIAIYSNGVRLICRDYREKIVPSHFPPVITPQDEHDFLQCTANAIVFGQDWPDAQQGDGRTTSNTSGTRGRVIIRGAEQGVLARTVYNAFTTGDGKDWGGCVRDSTP</sequence>
<gene>
    <name evidence="1" type="ORF">HH308_02965</name>
</gene>
<reference evidence="1 2" key="1">
    <citation type="submission" date="2020-04" db="EMBL/GenBank/DDBJ databases">
        <title>Gordonia sp. nov. TBRC 11910.</title>
        <authorList>
            <person name="Suriyachadkun C."/>
        </authorList>
    </citation>
    <scope>NUCLEOTIDE SEQUENCE [LARGE SCALE GENOMIC DNA]</scope>
    <source>
        <strain evidence="1 2">TBRC 11910</strain>
    </source>
</reference>
<dbReference type="EMBL" id="JABBNB010000002">
    <property type="protein sequence ID" value="NMO00173.1"/>
    <property type="molecule type" value="Genomic_DNA"/>
</dbReference>
<evidence type="ECO:0000313" key="1">
    <source>
        <dbReference type="EMBL" id="NMO00173.1"/>
    </source>
</evidence>
<dbReference type="Proteomes" id="UP000550729">
    <property type="component" value="Unassembled WGS sequence"/>
</dbReference>
<comment type="caution">
    <text evidence="1">The sequence shown here is derived from an EMBL/GenBank/DDBJ whole genome shotgun (WGS) entry which is preliminary data.</text>
</comment>
<protein>
    <recommendedName>
        <fullName evidence="3">LGFP repeat-containing protein</fullName>
    </recommendedName>
</protein>
<name>A0A848KUK9_9ACTN</name>
<dbReference type="Pfam" id="PF08310">
    <property type="entry name" value="LGFP"/>
    <property type="match status" value="3"/>
</dbReference>
<dbReference type="InterPro" id="IPR013207">
    <property type="entry name" value="LGFP"/>
</dbReference>
<evidence type="ECO:0000313" key="2">
    <source>
        <dbReference type="Proteomes" id="UP000550729"/>
    </source>
</evidence>
<evidence type="ECO:0008006" key="3">
    <source>
        <dbReference type="Google" id="ProtNLM"/>
    </source>
</evidence>
<keyword evidence="2" id="KW-1185">Reference proteome</keyword>
<proteinExistence type="predicted"/>
<dbReference type="AlphaFoldDB" id="A0A848KUK9"/>
<accession>A0A848KUK9</accession>
<organism evidence="1 2">
    <name type="scientific">Gordonia asplenii</name>
    <dbReference type="NCBI Taxonomy" id="2725283"/>
    <lineage>
        <taxon>Bacteria</taxon>
        <taxon>Bacillati</taxon>
        <taxon>Actinomycetota</taxon>
        <taxon>Actinomycetes</taxon>
        <taxon>Mycobacteriales</taxon>
        <taxon>Gordoniaceae</taxon>
        <taxon>Gordonia</taxon>
    </lineage>
</organism>